<evidence type="ECO:0000313" key="11">
    <source>
        <dbReference type="Proteomes" id="UP000032360"/>
    </source>
</evidence>
<name>A0A0D8HI16_9ACTN</name>
<dbReference type="InterPro" id="IPR027417">
    <property type="entry name" value="P-loop_NTPase"/>
</dbReference>
<dbReference type="GO" id="GO:0005524">
    <property type="term" value="F:ATP binding"/>
    <property type="evidence" value="ECO:0007669"/>
    <property type="project" value="UniProtKB-KW"/>
</dbReference>
<dbReference type="InterPro" id="IPR003593">
    <property type="entry name" value="AAA+_ATPase"/>
</dbReference>
<keyword evidence="6 7" id="KW-0472">Membrane</keyword>
<feature type="transmembrane region" description="Helical" evidence="7">
    <location>
        <begin position="70"/>
        <end position="91"/>
    </location>
</feature>
<dbReference type="InterPro" id="IPR017871">
    <property type="entry name" value="ABC_transporter-like_CS"/>
</dbReference>
<evidence type="ECO:0000256" key="2">
    <source>
        <dbReference type="ARBA" id="ARBA00022692"/>
    </source>
</evidence>
<dbReference type="PROSITE" id="PS00211">
    <property type="entry name" value="ABC_TRANSPORTER_1"/>
    <property type="match status" value="1"/>
</dbReference>
<evidence type="ECO:0000256" key="1">
    <source>
        <dbReference type="ARBA" id="ARBA00004651"/>
    </source>
</evidence>
<evidence type="ECO:0000259" key="9">
    <source>
        <dbReference type="PROSITE" id="PS50929"/>
    </source>
</evidence>
<dbReference type="EMBL" id="JXYS01000035">
    <property type="protein sequence ID" value="KJF17563.1"/>
    <property type="molecule type" value="Genomic_DNA"/>
</dbReference>
<dbReference type="Pfam" id="PF00005">
    <property type="entry name" value="ABC_tran"/>
    <property type="match status" value="1"/>
</dbReference>
<dbReference type="PROSITE" id="PS50929">
    <property type="entry name" value="ABC_TM1F"/>
    <property type="match status" value="1"/>
</dbReference>
<keyword evidence="11" id="KW-1185">Reference proteome</keyword>
<dbReference type="GO" id="GO:0015421">
    <property type="term" value="F:ABC-type oligopeptide transporter activity"/>
    <property type="evidence" value="ECO:0007669"/>
    <property type="project" value="TreeGrafter"/>
</dbReference>
<keyword evidence="5 7" id="KW-1133">Transmembrane helix</keyword>
<comment type="caution">
    <text evidence="10">The sequence shown here is derived from an EMBL/GenBank/DDBJ whole genome shotgun (WGS) entry which is preliminary data.</text>
</comment>
<dbReference type="PANTHER" id="PTHR43394">
    <property type="entry name" value="ATP-DEPENDENT PERMEASE MDL1, MITOCHONDRIAL"/>
    <property type="match status" value="1"/>
</dbReference>
<dbReference type="SUPFAM" id="SSF52540">
    <property type="entry name" value="P-loop containing nucleoside triphosphate hydrolases"/>
    <property type="match status" value="1"/>
</dbReference>
<dbReference type="AlphaFoldDB" id="A0A0D8HI16"/>
<reference evidence="10 11" key="1">
    <citation type="submission" date="2015-01" db="EMBL/GenBank/DDBJ databases">
        <title>Draft genome of the acidophilic iron oxidizer Acidithrix ferrooxidans strain Py-F3.</title>
        <authorList>
            <person name="Poehlein A."/>
            <person name="Eisen S."/>
            <person name="Schloemann M."/>
            <person name="Johnson B.D."/>
            <person name="Daniel R."/>
            <person name="Muehling M."/>
        </authorList>
    </citation>
    <scope>NUCLEOTIDE SEQUENCE [LARGE SCALE GENOMIC DNA]</scope>
    <source>
        <strain evidence="10 11">Py-F3</strain>
    </source>
</reference>
<gene>
    <name evidence="10" type="ORF">AXFE_15500</name>
</gene>
<evidence type="ECO:0000256" key="3">
    <source>
        <dbReference type="ARBA" id="ARBA00022741"/>
    </source>
</evidence>
<feature type="transmembrane region" description="Helical" evidence="7">
    <location>
        <begin position="256"/>
        <end position="279"/>
    </location>
</feature>
<evidence type="ECO:0000313" key="10">
    <source>
        <dbReference type="EMBL" id="KJF17563.1"/>
    </source>
</evidence>
<evidence type="ECO:0000256" key="4">
    <source>
        <dbReference type="ARBA" id="ARBA00022840"/>
    </source>
</evidence>
<dbReference type="Proteomes" id="UP000032360">
    <property type="component" value="Unassembled WGS sequence"/>
</dbReference>
<dbReference type="InterPro" id="IPR036640">
    <property type="entry name" value="ABC1_TM_sf"/>
</dbReference>
<dbReference type="STRING" id="1280514.AXFE_15500"/>
<feature type="domain" description="ABC transmembrane type-1" evidence="9">
    <location>
        <begin position="24"/>
        <end position="309"/>
    </location>
</feature>
<keyword evidence="4 10" id="KW-0067">ATP-binding</keyword>
<keyword evidence="3" id="KW-0547">Nucleotide-binding</keyword>
<proteinExistence type="predicted"/>
<protein>
    <submittedName>
        <fullName evidence="10">Putative ABC transporter ATP-binding protein</fullName>
    </submittedName>
</protein>
<evidence type="ECO:0000256" key="6">
    <source>
        <dbReference type="ARBA" id="ARBA00023136"/>
    </source>
</evidence>
<evidence type="ECO:0000256" key="5">
    <source>
        <dbReference type="ARBA" id="ARBA00022989"/>
    </source>
</evidence>
<dbReference type="GO" id="GO:0005886">
    <property type="term" value="C:plasma membrane"/>
    <property type="evidence" value="ECO:0007669"/>
    <property type="project" value="UniProtKB-SubCell"/>
</dbReference>
<dbReference type="SUPFAM" id="SSF90123">
    <property type="entry name" value="ABC transporter transmembrane region"/>
    <property type="match status" value="1"/>
</dbReference>
<dbReference type="SMART" id="SM00382">
    <property type="entry name" value="AAA"/>
    <property type="match status" value="1"/>
</dbReference>
<organism evidence="10 11">
    <name type="scientific">Acidithrix ferrooxidans</name>
    <dbReference type="NCBI Taxonomy" id="1280514"/>
    <lineage>
        <taxon>Bacteria</taxon>
        <taxon>Bacillati</taxon>
        <taxon>Actinomycetota</taxon>
        <taxon>Acidimicrobiia</taxon>
        <taxon>Acidimicrobiales</taxon>
        <taxon>Acidimicrobiaceae</taxon>
        <taxon>Acidithrix</taxon>
    </lineage>
</organism>
<dbReference type="GO" id="GO:0016887">
    <property type="term" value="F:ATP hydrolysis activity"/>
    <property type="evidence" value="ECO:0007669"/>
    <property type="project" value="InterPro"/>
</dbReference>
<keyword evidence="2 7" id="KW-0812">Transmembrane</keyword>
<dbReference type="Gene3D" id="1.20.1560.10">
    <property type="entry name" value="ABC transporter type 1, transmembrane domain"/>
    <property type="match status" value="1"/>
</dbReference>
<sequence>MRARNRPKGRMVGDFLRQSRGRMAIGLLFSLVNAAITWITPWPLKIVVDSVFGTKPLPSSFGYTGTKLELLYITVGAMGALALIGGVSTYISALSFANAGQIFSNNLQVRVYDHILKQPQAFFEKRKAGDLSTRLIADVQSIQRAMVESVPTLVNSILAIVGIIIILAMLGVVFLVAVLALGVFVVLDLAYFMRRVRRESRRARDYEGMANSAAQQAITGLVVVQTNGATEMESFRFSSLVKLSTRHSLNSNIAQAAMNSSVTSVLNLTIAGFVLFAGLAVFSRTLSLGMILVVTSYARSVYKPLQQLTKRAGIVGVGLAAKERVEELLLANDARPGVTTKRRVPLGGSSISYEGVAFSHGGRSIFEDLNLRVEEGKRIAIVGETGSGKSTIAKMLPRLLEPKEGRVTIGGRSLDEIPSFQLRELVAYLPQETFIFSGTIWENVIYGLQGAIRLDAVRSCYEAGVMEVFKVLPMGIDTVVSEKGTSLSGGQRQCIAIARTVAKNARIIILDEPTVGVDPQLEEVLCGAFERVTKGRTAIVISHQEKTLRFCDEIYRFRDGRLQKSTFEDFFLSSLDRQPRQQIDEFLSFG</sequence>
<comment type="subcellular location">
    <subcellularLocation>
        <location evidence="1">Cell membrane</location>
        <topology evidence="1">Multi-pass membrane protein</topology>
    </subcellularLocation>
</comment>
<feature type="transmembrane region" description="Helical" evidence="7">
    <location>
        <begin position="150"/>
        <end position="168"/>
    </location>
</feature>
<evidence type="ECO:0000259" key="8">
    <source>
        <dbReference type="PROSITE" id="PS50893"/>
    </source>
</evidence>
<feature type="transmembrane region" description="Helical" evidence="7">
    <location>
        <begin position="174"/>
        <end position="192"/>
    </location>
</feature>
<dbReference type="CDD" id="cd03228">
    <property type="entry name" value="ABCC_MRP_Like"/>
    <property type="match status" value="1"/>
</dbReference>
<dbReference type="PANTHER" id="PTHR43394:SF1">
    <property type="entry name" value="ATP-BINDING CASSETTE SUB-FAMILY B MEMBER 10, MITOCHONDRIAL"/>
    <property type="match status" value="1"/>
</dbReference>
<dbReference type="Gene3D" id="3.40.50.300">
    <property type="entry name" value="P-loop containing nucleotide triphosphate hydrolases"/>
    <property type="match status" value="1"/>
</dbReference>
<dbReference type="InterPro" id="IPR039421">
    <property type="entry name" value="Type_1_exporter"/>
</dbReference>
<dbReference type="PROSITE" id="PS50893">
    <property type="entry name" value="ABC_TRANSPORTER_2"/>
    <property type="match status" value="1"/>
</dbReference>
<feature type="transmembrane region" description="Helical" evidence="7">
    <location>
        <begin position="21"/>
        <end position="40"/>
    </location>
</feature>
<feature type="domain" description="ABC transporter" evidence="8">
    <location>
        <begin position="351"/>
        <end position="584"/>
    </location>
</feature>
<dbReference type="InterPro" id="IPR011527">
    <property type="entry name" value="ABC1_TM_dom"/>
</dbReference>
<dbReference type="InterPro" id="IPR003439">
    <property type="entry name" value="ABC_transporter-like_ATP-bd"/>
</dbReference>
<evidence type="ECO:0000256" key="7">
    <source>
        <dbReference type="SAM" id="Phobius"/>
    </source>
</evidence>
<dbReference type="Pfam" id="PF00664">
    <property type="entry name" value="ABC_membrane"/>
    <property type="match status" value="1"/>
</dbReference>
<accession>A0A0D8HI16</accession>